<dbReference type="InterPro" id="IPR002293">
    <property type="entry name" value="AA/rel_permease1"/>
</dbReference>
<dbReference type="STRING" id="1415166.NONO_c52230"/>
<gene>
    <name evidence="8" type="ORF">NONO_c52230</name>
</gene>
<keyword evidence="5 7" id="KW-0472">Membrane</keyword>
<dbReference type="Gene3D" id="1.20.1740.10">
    <property type="entry name" value="Amino acid/polyamine transporter I"/>
    <property type="match status" value="1"/>
</dbReference>
<dbReference type="HOGENOM" id="CLU_007946_20_1_11"/>
<feature type="transmembrane region" description="Helical" evidence="7">
    <location>
        <begin position="16"/>
        <end position="36"/>
    </location>
</feature>
<name>W5TL62_9NOCA</name>
<dbReference type="KEGG" id="nno:NONO_c52230"/>
<accession>W5TL62</accession>
<dbReference type="InterPro" id="IPR050367">
    <property type="entry name" value="APC_superfamily"/>
</dbReference>
<dbReference type="EMBL" id="CP006850">
    <property type="protein sequence ID" value="AHH20007.1"/>
    <property type="molecule type" value="Genomic_DNA"/>
</dbReference>
<keyword evidence="2" id="KW-1003">Cell membrane</keyword>
<feature type="transmembrane region" description="Helical" evidence="7">
    <location>
        <begin position="48"/>
        <end position="67"/>
    </location>
</feature>
<dbReference type="eggNOG" id="COG0531">
    <property type="taxonomic scope" value="Bacteria"/>
</dbReference>
<feature type="transmembrane region" description="Helical" evidence="7">
    <location>
        <begin position="88"/>
        <end position="110"/>
    </location>
</feature>
<feature type="region of interest" description="Disordered" evidence="6">
    <location>
        <begin position="475"/>
        <end position="498"/>
    </location>
</feature>
<evidence type="ECO:0000256" key="7">
    <source>
        <dbReference type="SAM" id="Phobius"/>
    </source>
</evidence>
<dbReference type="PANTHER" id="PTHR42770">
    <property type="entry name" value="AMINO ACID TRANSPORTER-RELATED"/>
    <property type="match status" value="1"/>
</dbReference>
<keyword evidence="4 7" id="KW-1133">Transmembrane helix</keyword>
<evidence type="ECO:0000313" key="9">
    <source>
        <dbReference type="Proteomes" id="UP000019150"/>
    </source>
</evidence>
<feature type="transmembrane region" description="Helical" evidence="7">
    <location>
        <begin position="188"/>
        <end position="212"/>
    </location>
</feature>
<dbReference type="PANTHER" id="PTHR42770:SF16">
    <property type="entry name" value="AMINO ACID PERMEASE"/>
    <property type="match status" value="1"/>
</dbReference>
<feature type="transmembrane region" description="Helical" evidence="7">
    <location>
        <begin position="287"/>
        <end position="312"/>
    </location>
</feature>
<evidence type="ECO:0000256" key="2">
    <source>
        <dbReference type="ARBA" id="ARBA00022475"/>
    </source>
</evidence>
<evidence type="ECO:0000256" key="6">
    <source>
        <dbReference type="SAM" id="MobiDB-lite"/>
    </source>
</evidence>
<feature type="transmembrane region" description="Helical" evidence="7">
    <location>
        <begin position="130"/>
        <end position="149"/>
    </location>
</feature>
<feature type="transmembrane region" description="Helical" evidence="7">
    <location>
        <begin position="398"/>
        <end position="419"/>
    </location>
</feature>
<reference evidence="8 9" key="1">
    <citation type="journal article" date="2014" name="Appl. Environ. Microbiol.">
        <title>Insights into the Microbial Degradation of Rubber and Gutta-Percha by Analysis of the Complete Genome of Nocardia nova SH22a.</title>
        <authorList>
            <person name="Luo Q."/>
            <person name="Hiessl S."/>
            <person name="Poehlein A."/>
            <person name="Daniel R."/>
            <person name="Steinbuchel A."/>
        </authorList>
    </citation>
    <scope>NUCLEOTIDE SEQUENCE [LARGE SCALE GENOMIC DNA]</scope>
    <source>
        <strain evidence="8">SH22a</strain>
    </source>
</reference>
<sequence>MTTTESRSAKLTASRIVFLVVAAAAPIAAMVGLAPLQYAMGNGAGTPATYVIAGAVLLCFGVGYAAMSRHITNTGGFYTFITRGLSRIAGVPSALVAVIAYSAVGLQLAGGFGYFVSNAIEQFTGISTPWFLWTVAGALAAGVLSYRSVDLSAKVLGVLMALEIGVLMIIDVVIVGHKGVHALPEASFHPHVVFGAGFSVSILIAFSTFIGFESAALYGEESRTPARTVPRAVYASLLVIMVFYTLTSWIGVGAAGADNIGSIAGQELGNYFPGLAVQYIGNWFSDAMTVLICTSLFASLLAILNASSRYLYSLGREQVLPQPLGRLHPRFGSPARAAVVVTAINVVVPALFYAARQDPYLTLVASMTGLGAVGIIALQATAAAAVIGYFLWHPAGHWWKTFAAPAIGLLGLITAEVLVVKNFSLLTGTHSAVINNLPWLYVIGIVAGLAYAWWLRSNRPGVYTALASDDHVRSDAGPIDLDTDEVSGTPEVAPQPEG</sequence>
<keyword evidence="3 7" id="KW-0812">Transmembrane</keyword>
<evidence type="ECO:0000256" key="5">
    <source>
        <dbReference type="ARBA" id="ARBA00023136"/>
    </source>
</evidence>
<feature type="transmembrane region" description="Helical" evidence="7">
    <location>
        <begin position="333"/>
        <end position="354"/>
    </location>
</feature>
<dbReference type="GO" id="GO:0022857">
    <property type="term" value="F:transmembrane transporter activity"/>
    <property type="evidence" value="ECO:0007669"/>
    <property type="project" value="InterPro"/>
</dbReference>
<dbReference type="OrthoDB" id="137613at2"/>
<evidence type="ECO:0000256" key="3">
    <source>
        <dbReference type="ARBA" id="ARBA00022692"/>
    </source>
</evidence>
<feature type="transmembrane region" description="Helical" evidence="7">
    <location>
        <begin position="232"/>
        <end position="252"/>
    </location>
</feature>
<dbReference type="AlphaFoldDB" id="W5TL62"/>
<keyword evidence="9" id="KW-1185">Reference proteome</keyword>
<comment type="subcellular location">
    <subcellularLocation>
        <location evidence="1">Cell membrane</location>
        <topology evidence="1">Multi-pass membrane protein</topology>
    </subcellularLocation>
</comment>
<feature type="transmembrane region" description="Helical" evidence="7">
    <location>
        <begin position="360"/>
        <end position="391"/>
    </location>
</feature>
<evidence type="ECO:0000313" key="8">
    <source>
        <dbReference type="EMBL" id="AHH20007.1"/>
    </source>
</evidence>
<evidence type="ECO:0000256" key="4">
    <source>
        <dbReference type="ARBA" id="ARBA00022989"/>
    </source>
</evidence>
<dbReference type="RefSeq" id="WP_025351391.1">
    <property type="nucleotide sequence ID" value="NZ_CP006850.1"/>
</dbReference>
<dbReference type="GO" id="GO:0005886">
    <property type="term" value="C:plasma membrane"/>
    <property type="evidence" value="ECO:0007669"/>
    <property type="project" value="UniProtKB-SubCell"/>
</dbReference>
<evidence type="ECO:0000256" key="1">
    <source>
        <dbReference type="ARBA" id="ARBA00004651"/>
    </source>
</evidence>
<protein>
    <submittedName>
        <fullName evidence="8">Putative amino acid permease</fullName>
    </submittedName>
</protein>
<dbReference type="Proteomes" id="UP000019150">
    <property type="component" value="Chromosome"/>
</dbReference>
<dbReference type="PATRIC" id="fig|1415166.3.peg.5385"/>
<feature type="transmembrane region" description="Helical" evidence="7">
    <location>
        <begin position="156"/>
        <end position="176"/>
    </location>
</feature>
<organism evidence="8 9">
    <name type="scientific">Nocardia nova SH22a</name>
    <dbReference type="NCBI Taxonomy" id="1415166"/>
    <lineage>
        <taxon>Bacteria</taxon>
        <taxon>Bacillati</taxon>
        <taxon>Actinomycetota</taxon>
        <taxon>Actinomycetes</taxon>
        <taxon>Mycobacteriales</taxon>
        <taxon>Nocardiaceae</taxon>
        <taxon>Nocardia</taxon>
    </lineage>
</organism>
<feature type="transmembrane region" description="Helical" evidence="7">
    <location>
        <begin position="439"/>
        <end position="455"/>
    </location>
</feature>
<dbReference type="Pfam" id="PF13520">
    <property type="entry name" value="AA_permease_2"/>
    <property type="match status" value="1"/>
</dbReference>
<proteinExistence type="predicted"/>
<dbReference type="PIRSF" id="PIRSF006060">
    <property type="entry name" value="AA_transporter"/>
    <property type="match status" value="1"/>
</dbReference>